<keyword evidence="4" id="KW-0325">Glycoprotein</keyword>
<dbReference type="PANTHER" id="PTHR22835:SF663">
    <property type="entry name" value="LIPASE-LIKE"/>
    <property type="match status" value="1"/>
</dbReference>
<dbReference type="CDD" id="cd01837">
    <property type="entry name" value="SGNH_plant_lipase_like"/>
    <property type="match status" value="1"/>
</dbReference>
<protein>
    <submittedName>
        <fullName evidence="7">GDSL esterase/lipase-like</fullName>
    </submittedName>
</protein>
<dbReference type="Gene3D" id="3.40.50.1110">
    <property type="entry name" value="SGNH hydrolase"/>
    <property type="match status" value="1"/>
</dbReference>
<feature type="transmembrane region" description="Helical" evidence="6">
    <location>
        <begin position="423"/>
        <end position="440"/>
    </location>
</feature>
<evidence type="ECO:0000256" key="5">
    <source>
        <dbReference type="SAM" id="MobiDB-lite"/>
    </source>
</evidence>
<dbReference type="SUPFAM" id="SSF52266">
    <property type="entry name" value="SGNH hydrolase"/>
    <property type="match status" value="1"/>
</dbReference>
<proteinExistence type="inferred from homology"/>
<evidence type="ECO:0000256" key="2">
    <source>
        <dbReference type="ARBA" id="ARBA00022729"/>
    </source>
</evidence>
<dbReference type="EMBL" id="JANAVB010034416">
    <property type="protein sequence ID" value="KAJ6806991.1"/>
    <property type="molecule type" value="Genomic_DNA"/>
</dbReference>
<accession>A0AAX6ESV9</accession>
<dbReference type="GO" id="GO:0016788">
    <property type="term" value="F:hydrolase activity, acting on ester bonds"/>
    <property type="evidence" value="ECO:0007669"/>
    <property type="project" value="InterPro"/>
</dbReference>
<reference evidence="7" key="1">
    <citation type="journal article" date="2023" name="GigaByte">
        <title>Genome assembly of the bearded iris, Iris pallida Lam.</title>
        <authorList>
            <person name="Bruccoleri R.E."/>
            <person name="Oakeley E.J."/>
            <person name="Faust A.M.E."/>
            <person name="Altorfer M."/>
            <person name="Dessus-Babus S."/>
            <person name="Burckhardt D."/>
            <person name="Oertli M."/>
            <person name="Naumann U."/>
            <person name="Petersen F."/>
            <person name="Wong J."/>
        </authorList>
    </citation>
    <scope>NUCLEOTIDE SEQUENCE</scope>
    <source>
        <strain evidence="7">GSM-AAB239-AS_SAM_17_03QT</strain>
    </source>
</reference>
<comment type="similarity">
    <text evidence="1">Belongs to the 'GDSL' lipolytic enzyme family.</text>
</comment>
<evidence type="ECO:0000256" key="1">
    <source>
        <dbReference type="ARBA" id="ARBA00008668"/>
    </source>
</evidence>
<evidence type="ECO:0000256" key="4">
    <source>
        <dbReference type="ARBA" id="ARBA00023180"/>
    </source>
</evidence>
<organism evidence="7 8">
    <name type="scientific">Iris pallida</name>
    <name type="common">Sweet iris</name>
    <dbReference type="NCBI Taxonomy" id="29817"/>
    <lineage>
        <taxon>Eukaryota</taxon>
        <taxon>Viridiplantae</taxon>
        <taxon>Streptophyta</taxon>
        <taxon>Embryophyta</taxon>
        <taxon>Tracheophyta</taxon>
        <taxon>Spermatophyta</taxon>
        <taxon>Magnoliopsida</taxon>
        <taxon>Liliopsida</taxon>
        <taxon>Asparagales</taxon>
        <taxon>Iridaceae</taxon>
        <taxon>Iridoideae</taxon>
        <taxon>Irideae</taxon>
        <taxon>Iris</taxon>
    </lineage>
</organism>
<dbReference type="Pfam" id="PF00657">
    <property type="entry name" value="Lipase_GDSL"/>
    <property type="match status" value="1"/>
</dbReference>
<reference evidence="7" key="2">
    <citation type="submission" date="2023-04" db="EMBL/GenBank/DDBJ databases">
        <authorList>
            <person name="Bruccoleri R.E."/>
            <person name="Oakeley E.J."/>
            <person name="Faust A.-M."/>
            <person name="Dessus-Babus S."/>
            <person name="Altorfer M."/>
            <person name="Burckhardt D."/>
            <person name="Oertli M."/>
            <person name="Naumann U."/>
            <person name="Petersen F."/>
            <person name="Wong J."/>
        </authorList>
    </citation>
    <scope>NUCLEOTIDE SEQUENCE</scope>
    <source>
        <strain evidence="7">GSM-AAB239-AS_SAM_17_03QT</strain>
        <tissue evidence="7">Leaf</tissue>
    </source>
</reference>
<gene>
    <name evidence="7" type="ORF">M6B38_106815</name>
</gene>
<feature type="region of interest" description="Disordered" evidence="5">
    <location>
        <begin position="393"/>
        <end position="412"/>
    </location>
</feature>
<keyword evidence="6" id="KW-0472">Membrane</keyword>
<dbReference type="InterPro" id="IPR035669">
    <property type="entry name" value="SGNH_plant_lipase-like"/>
</dbReference>
<name>A0AAX6ESV9_IRIPA</name>
<keyword evidence="6" id="KW-1133">Transmembrane helix</keyword>
<keyword evidence="3" id="KW-0378">Hydrolase</keyword>
<comment type="caution">
    <text evidence="7">The sequence shown here is derived from an EMBL/GenBank/DDBJ whole genome shotgun (WGS) entry which is preliminary data.</text>
</comment>
<keyword evidence="2" id="KW-0732">Signal</keyword>
<sequence>MHVFPNHIPKMASSSLHVIPCTILFFFFSVFLSGLHNADGSSCYKSIISFGDSIADTGNLLLLNGGGSAGPGRLPYGETYFHRSTGRFSDGRLIIDFIAEAVGLPLVPPYAGGAQNSSSFKSGVNFAVGGGTALNSDFFRKKGIMVSNGYSLDVQMGWFKKLLPSLCSSDSECKDTLGKSLFLVGEIGGNDYNNAILQKRTMKELRTLVPSVVSAIGSAIAELIGMGATTLVVPGNFPIGCNSVLLTTFKNSPQSDYDEHTGCIKWLNEFAEYQNSKLQEELDSLRQQHPSAKIIYADYYNATFSMFRSPGSFGFGDDVLKACCGGGGPYNADPGVLCWDAGAKLCDDPSKYVCWDGVHLTEAAYRTIANQLLAGPLAMPIVNSTCPKIAAKVDDKQNPPVSPKVDDGQSNSGAEMGLLRKKGVVAMYSCLLFATVFLVMQKI</sequence>
<dbReference type="InterPro" id="IPR001087">
    <property type="entry name" value="GDSL"/>
</dbReference>
<dbReference type="PANTHER" id="PTHR22835">
    <property type="entry name" value="ZINC FINGER FYVE DOMAIN CONTAINING PROTEIN"/>
    <property type="match status" value="1"/>
</dbReference>
<dbReference type="AlphaFoldDB" id="A0AAX6ESV9"/>
<evidence type="ECO:0000256" key="3">
    <source>
        <dbReference type="ARBA" id="ARBA00022801"/>
    </source>
</evidence>
<dbReference type="InterPro" id="IPR036514">
    <property type="entry name" value="SGNH_hydro_sf"/>
</dbReference>
<evidence type="ECO:0000256" key="6">
    <source>
        <dbReference type="SAM" id="Phobius"/>
    </source>
</evidence>
<evidence type="ECO:0000313" key="8">
    <source>
        <dbReference type="Proteomes" id="UP001140949"/>
    </source>
</evidence>
<dbReference type="Proteomes" id="UP001140949">
    <property type="component" value="Unassembled WGS sequence"/>
</dbReference>
<evidence type="ECO:0000313" key="7">
    <source>
        <dbReference type="EMBL" id="KAJ6806991.1"/>
    </source>
</evidence>
<keyword evidence="8" id="KW-1185">Reference proteome</keyword>
<keyword evidence="6" id="KW-0812">Transmembrane</keyword>